<gene>
    <name evidence="1" type="ORF">A3G53_00560</name>
</gene>
<proteinExistence type="predicted"/>
<reference evidence="1 2" key="1">
    <citation type="journal article" date="2016" name="Nat. Commun.">
        <title>Thousands of microbial genomes shed light on interconnected biogeochemical processes in an aquifer system.</title>
        <authorList>
            <person name="Anantharaman K."/>
            <person name="Brown C.T."/>
            <person name="Hug L.A."/>
            <person name="Sharon I."/>
            <person name="Castelle C.J."/>
            <person name="Probst A.J."/>
            <person name="Thomas B.C."/>
            <person name="Singh A."/>
            <person name="Wilkins M.J."/>
            <person name="Karaoz U."/>
            <person name="Brodie E.L."/>
            <person name="Williams K.H."/>
            <person name="Hubbard S.S."/>
            <person name="Banfield J.F."/>
        </authorList>
    </citation>
    <scope>NUCLEOTIDE SEQUENCE [LARGE SCALE GENOMIC DNA]</scope>
</reference>
<organism evidence="1 2">
    <name type="scientific">Candidatus Nomurabacteria bacterium RIFCSPLOWO2_12_FULL_44_11</name>
    <dbReference type="NCBI Taxonomy" id="1801796"/>
    <lineage>
        <taxon>Bacteria</taxon>
        <taxon>Candidatus Nomuraibacteriota</taxon>
    </lineage>
</organism>
<dbReference type="EMBL" id="MFVU01000029">
    <property type="protein sequence ID" value="OGJ01285.1"/>
    <property type="molecule type" value="Genomic_DNA"/>
</dbReference>
<comment type="caution">
    <text evidence="1">The sequence shown here is derived from an EMBL/GenBank/DDBJ whole genome shotgun (WGS) entry which is preliminary data.</text>
</comment>
<dbReference type="Proteomes" id="UP000178645">
    <property type="component" value="Unassembled WGS sequence"/>
</dbReference>
<sequence>MIVAAVLFVVVIFSIKKSSDFKNNLPETGLSGGLTYDTTILKDLVSRDSDRDGIFDWEEGLWGTSPYNQDTNADGVTDEKEIARLKGELKQNMGTSESETLFGDGNLTQTDRFSQELLTTVAAINQTGEMDPATIQKLGEALATQIENISPKKVYGMTDIKITKDSSIETIQKYDEVTDAIFEKYPVEDNVAVILQELATADGDIDSTAVQKLEPRIQQMKNIIADLSQIEVSQEMATPHLNLINALERVMENLSDVTLIDIDAIVALSAISQYEENVATLDMAAESMESAISRKLNN</sequence>
<dbReference type="AlphaFoldDB" id="A0A1F6Y4N0"/>
<accession>A0A1F6Y4N0</accession>
<evidence type="ECO:0000313" key="2">
    <source>
        <dbReference type="Proteomes" id="UP000178645"/>
    </source>
</evidence>
<protein>
    <submittedName>
        <fullName evidence="1">Uncharacterized protein</fullName>
    </submittedName>
</protein>
<evidence type="ECO:0000313" key="1">
    <source>
        <dbReference type="EMBL" id="OGJ01285.1"/>
    </source>
</evidence>
<name>A0A1F6Y4N0_9BACT</name>